<evidence type="ECO:0000259" key="3">
    <source>
        <dbReference type="Pfam" id="PF21307"/>
    </source>
</evidence>
<evidence type="ECO:0000256" key="1">
    <source>
        <dbReference type="SAM" id="SignalP"/>
    </source>
</evidence>
<gene>
    <name evidence="5" type="primary">AXY8</name>
    <name evidence="5" type="ORF">O9K51_09886</name>
</gene>
<keyword evidence="6" id="KW-1185">Reference proteome</keyword>
<dbReference type="PANTHER" id="PTHR31084">
    <property type="entry name" value="ALPHA-L-FUCOSIDASE 2"/>
    <property type="match status" value="1"/>
</dbReference>
<dbReference type="Pfam" id="PF22124">
    <property type="entry name" value="Glyco_hydro_95_cat"/>
    <property type="match status" value="1"/>
</dbReference>
<feature type="chain" id="PRO_5044199298" evidence="1">
    <location>
        <begin position="19"/>
        <end position="726"/>
    </location>
</feature>
<feature type="domain" description="Glycosyl hydrolase family 95 catalytic" evidence="4">
    <location>
        <begin position="245"/>
        <end position="649"/>
    </location>
</feature>
<dbReference type="Gene3D" id="1.50.10.10">
    <property type="match status" value="1"/>
</dbReference>
<dbReference type="GO" id="GO:0004560">
    <property type="term" value="F:alpha-L-fucosidase activity"/>
    <property type="evidence" value="ECO:0007669"/>
    <property type="project" value="InterPro"/>
</dbReference>
<name>A0AB34FE63_9HYPO</name>
<dbReference type="AlphaFoldDB" id="A0AB34FE63"/>
<feature type="domain" description="Glycosyl hydrolase family 95 N-terminal" evidence="2">
    <location>
        <begin position="41"/>
        <end position="214"/>
    </location>
</feature>
<dbReference type="SUPFAM" id="SSF48208">
    <property type="entry name" value="Six-hairpin glycosidases"/>
    <property type="match status" value="1"/>
</dbReference>
<dbReference type="InterPro" id="IPR054363">
    <property type="entry name" value="GH95_cat"/>
</dbReference>
<organism evidence="5 6">
    <name type="scientific">Purpureocillium lavendulum</name>
    <dbReference type="NCBI Taxonomy" id="1247861"/>
    <lineage>
        <taxon>Eukaryota</taxon>
        <taxon>Fungi</taxon>
        <taxon>Dikarya</taxon>
        <taxon>Ascomycota</taxon>
        <taxon>Pezizomycotina</taxon>
        <taxon>Sordariomycetes</taxon>
        <taxon>Hypocreomycetidae</taxon>
        <taxon>Hypocreales</taxon>
        <taxon>Ophiocordycipitaceae</taxon>
        <taxon>Purpureocillium</taxon>
    </lineage>
</organism>
<comment type="caution">
    <text evidence="5">The sequence shown here is derived from an EMBL/GenBank/DDBJ whole genome shotgun (WGS) entry which is preliminary data.</text>
</comment>
<dbReference type="InterPro" id="IPR049053">
    <property type="entry name" value="AFCA-like_C"/>
</dbReference>
<evidence type="ECO:0000313" key="6">
    <source>
        <dbReference type="Proteomes" id="UP001163105"/>
    </source>
</evidence>
<dbReference type="Proteomes" id="UP001163105">
    <property type="component" value="Unassembled WGS sequence"/>
</dbReference>
<dbReference type="InterPro" id="IPR012341">
    <property type="entry name" value="6hp_glycosidase-like_sf"/>
</dbReference>
<dbReference type="PANTHER" id="PTHR31084:SF3">
    <property type="entry name" value="ALPHA-FUCOSIDASE A"/>
    <property type="match status" value="1"/>
</dbReference>
<dbReference type="GO" id="GO:0005975">
    <property type="term" value="P:carbohydrate metabolic process"/>
    <property type="evidence" value="ECO:0007669"/>
    <property type="project" value="InterPro"/>
</dbReference>
<dbReference type="PIRSF" id="PIRSF007663">
    <property type="entry name" value="UCP007663"/>
    <property type="match status" value="1"/>
</dbReference>
<evidence type="ECO:0000259" key="2">
    <source>
        <dbReference type="Pfam" id="PF14498"/>
    </source>
</evidence>
<evidence type="ECO:0000259" key="4">
    <source>
        <dbReference type="Pfam" id="PF22124"/>
    </source>
</evidence>
<dbReference type="InterPro" id="IPR008928">
    <property type="entry name" value="6-hairpin_glycosidase_sf"/>
</dbReference>
<evidence type="ECO:0000313" key="5">
    <source>
        <dbReference type="EMBL" id="KAJ6437332.1"/>
    </source>
</evidence>
<dbReference type="EMBL" id="JAQHRD010000012">
    <property type="protein sequence ID" value="KAJ6437332.1"/>
    <property type="molecule type" value="Genomic_DNA"/>
</dbReference>
<feature type="domain" description="Alpha fucosidase A-like C-terminal" evidence="3">
    <location>
        <begin position="663"/>
        <end position="706"/>
    </location>
</feature>
<dbReference type="InterPro" id="IPR027414">
    <property type="entry name" value="GH95_N_dom"/>
</dbReference>
<keyword evidence="1" id="KW-0732">Signal</keyword>
<accession>A0AB34FE63</accession>
<dbReference type="Pfam" id="PF14498">
    <property type="entry name" value="Glyco_hyd_65N_2"/>
    <property type="match status" value="1"/>
</dbReference>
<dbReference type="InterPro" id="IPR016518">
    <property type="entry name" value="Alpha-L-fucosidase"/>
</dbReference>
<reference evidence="5" key="1">
    <citation type="submission" date="2023-01" db="EMBL/GenBank/DDBJ databases">
        <title>The growth and conidiation of Purpureocillium lavendulum are regulated by nitrogen source and histone H3K14 acetylation.</title>
        <authorList>
            <person name="Tang P."/>
            <person name="Han J."/>
            <person name="Zhang C."/>
            <person name="Tang P."/>
            <person name="Qi F."/>
            <person name="Zhang K."/>
            <person name="Liang L."/>
        </authorList>
    </citation>
    <scope>NUCLEOTIDE SEQUENCE</scope>
    <source>
        <strain evidence="5">YMF1.00683</strain>
    </source>
</reference>
<feature type="signal peptide" evidence="1">
    <location>
        <begin position="1"/>
        <end position="18"/>
    </location>
</feature>
<sequence length="726" mass="79884">MRAVITLHVIALCAAVQAKRLWTASPADADNVLMTAYTIGNGKQADESALYGSTADYGSYEMLANLTVDITGVDKTHATKYRRTLDLGTAVHTVTYTASGAAYSTTQFCSYPDQVCVYHISSTKALPDVTVGIIDNYRTSPASTSTCSSSGVHLSGRTAANQGMGNIGMKFDAQLQKIGREQRPSCTKDGKMVIRGGHEKSVTFVLATGTEYDPKKGNAQNKYSFRGRDPYPTVLETIKKVSKRSYGNLLQDHIKDHQTWYNKFSLDLPDPSRSADVDTAKLLTEYTTDKGDPFVENLIVDYGKYMYIASSRHGSLPPNLQGKWAPSVNPAWSSDYHIDVNVQMNNWHAEQMGLGDLMSPLWDFMADTWVPRGTESAKLWYNASGWVAFTNLNIFGHTAQGNDATWSDLHHDPAWMMATVWDRFDYGRDEKWYKSVGYPLMKGVAEFWLDVLVQDRYFNDGTLVANPCNSPEQGPTTFGCTQFQQVIWELFDHIIRDWNASGDSDSQFLNKVKAAFADLDQGLDIDEKNNTHRHLSHLNGWFPGYVISGVHGRNKIILDAVATSLYSRGNGTADSNTGWEKALRAACWGRLGVVDEAYKEFKYTIDANFAPNALSVYTSGGSDGTPVELALPFQIDANFGLSAAALAMLATDLPQAWGDDKIQTVTLGPAIPKAWAGGSVQGLRLRGGGSVDFSWDDDGLVNKVSVRDRKLPLKLVNKDGSEVAEL</sequence>
<proteinExistence type="predicted"/>
<dbReference type="Pfam" id="PF21307">
    <property type="entry name" value="Glyco_hydro_95_C"/>
    <property type="match status" value="1"/>
</dbReference>
<protein>
    <submittedName>
        <fullName evidence="5">Alpha-fucosidase</fullName>
    </submittedName>
</protein>